<dbReference type="InterPro" id="IPR020472">
    <property type="entry name" value="WD40_PAC1"/>
</dbReference>
<keyword evidence="7" id="KW-0862">Zinc</keyword>
<dbReference type="STRING" id="6832.A0A553NPR0"/>
<evidence type="ECO:0000256" key="7">
    <source>
        <dbReference type="ARBA" id="ARBA00022833"/>
    </source>
</evidence>
<dbReference type="AlphaFoldDB" id="A0A553NPR0"/>
<dbReference type="EMBL" id="VCGU01000011">
    <property type="protein sequence ID" value="TRY67432.1"/>
    <property type="molecule type" value="Genomic_DNA"/>
</dbReference>
<dbReference type="SMART" id="SM00064">
    <property type="entry name" value="FYVE"/>
    <property type="match status" value="1"/>
</dbReference>
<dbReference type="PANTHER" id="PTHR46189">
    <property type="entry name" value="LD41958P"/>
    <property type="match status" value="1"/>
</dbReference>
<keyword evidence="13" id="KW-1185">Reference proteome</keyword>
<protein>
    <recommendedName>
        <fullName evidence="11">FYVE-type domain-containing protein</fullName>
    </recommendedName>
</protein>
<dbReference type="SMART" id="SM00320">
    <property type="entry name" value="WD40"/>
    <property type="match status" value="5"/>
</dbReference>
<dbReference type="Proteomes" id="UP000318571">
    <property type="component" value="Chromosome 4"/>
</dbReference>
<dbReference type="InterPro" id="IPR001680">
    <property type="entry name" value="WD40_rpt"/>
</dbReference>
<accession>A0A553NPR0</accession>
<feature type="compositionally biased region" description="Low complexity" evidence="10">
    <location>
        <begin position="8"/>
        <end position="24"/>
    </location>
</feature>
<evidence type="ECO:0000256" key="2">
    <source>
        <dbReference type="ARBA" id="ARBA00022574"/>
    </source>
</evidence>
<dbReference type="Gene3D" id="2.130.10.10">
    <property type="entry name" value="YVTN repeat-like/Quinoprotein amine dehydrogenase"/>
    <property type="match status" value="2"/>
</dbReference>
<dbReference type="Pfam" id="PF01363">
    <property type="entry name" value="FYVE"/>
    <property type="match status" value="1"/>
</dbReference>
<evidence type="ECO:0000256" key="4">
    <source>
        <dbReference type="ARBA" id="ARBA00022737"/>
    </source>
</evidence>
<feature type="repeat" description="WD" evidence="9">
    <location>
        <begin position="34"/>
        <end position="65"/>
    </location>
</feature>
<dbReference type="PANTHER" id="PTHR46189:SF1">
    <property type="entry name" value="LD41958P"/>
    <property type="match status" value="1"/>
</dbReference>
<dbReference type="InterPro" id="IPR013083">
    <property type="entry name" value="Znf_RING/FYVE/PHD"/>
</dbReference>
<dbReference type="InterPro" id="IPR036322">
    <property type="entry name" value="WD40_repeat_dom_sf"/>
</dbReference>
<evidence type="ECO:0000256" key="9">
    <source>
        <dbReference type="PROSITE-ProRule" id="PRU00221"/>
    </source>
</evidence>
<reference evidence="12 13" key="1">
    <citation type="journal article" date="2018" name="Nat. Ecol. Evol.">
        <title>Genomic signatures of mitonuclear coevolution across populations of Tigriopus californicus.</title>
        <authorList>
            <person name="Barreto F.S."/>
            <person name="Watson E.T."/>
            <person name="Lima T.G."/>
            <person name="Willett C.S."/>
            <person name="Edmands S."/>
            <person name="Li W."/>
            <person name="Burton R.S."/>
        </authorList>
    </citation>
    <scope>NUCLEOTIDE SEQUENCE [LARGE SCALE GENOMIC DNA]</scope>
    <source>
        <strain evidence="12 13">San Diego</strain>
    </source>
</reference>
<evidence type="ECO:0000256" key="5">
    <source>
        <dbReference type="ARBA" id="ARBA00022753"/>
    </source>
</evidence>
<sequence length="413" mass="46725">MAANIHHSSGPSTPITSTPTGITGTVKPELINKIEGGSDEVLDAKLIPGQDAIITISQDRSVRLWLLRDSGQYWPSICHYMNAAATAVVYHHPTRQLFVGTETGLVSEFILGEDYNHMDHKRDYHAHQNRVSGLYFSSESKWILSISKDRHFQYHCTDSGRRVGGYLCPSWCTSLAYDELAKYVFVGDYSGQITVLKLDQPAVKLVNTLKGHTASVQTLFWEEQNGWLCSGSFDASVFVWDIAGRKGTVYELHGHRQKVTALAFSKERQVLLSGSEDNHLVLWNMATPRIENPEWAQSDLCQLCSRPFFWNMRAMYEQKQIGLRQHHCRKCGKAICNGCSTKRSTLPSRGHEFPVRVCEECYIGITDDDKRSNTIFHDLKHSIKAMDMDLSRDLMITVGSDRIVKLWAIKNVL</sequence>
<dbReference type="OrthoDB" id="63070at2759"/>
<evidence type="ECO:0000256" key="3">
    <source>
        <dbReference type="ARBA" id="ARBA00022723"/>
    </source>
</evidence>
<dbReference type="CDD" id="cd15718">
    <property type="entry name" value="FYVE_WDFY1_like"/>
    <property type="match status" value="1"/>
</dbReference>
<name>A0A553NPR0_TIGCA</name>
<proteinExistence type="predicted"/>
<dbReference type="GO" id="GO:0005769">
    <property type="term" value="C:early endosome"/>
    <property type="evidence" value="ECO:0007669"/>
    <property type="project" value="UniProtKB-SubCell"/>
</dbReference>
<dbReference type="InterPro" id="IPR042234">
    <property type="entry name" value="WDFY1/WDFY2"/>
</dbReference>
<dbReference type="PROSITE" id="PS50178">
    <property type="entry name" value="ZF_FYVE"/>
    <property type="match status" value="1"/>
</dbReference>
<keyword evidence="2 9" id="KW-0853">WD repeat</keyword>
<evidence type="ECO:0000259" key="11">
    <source>
        <dbReference type="PROSITE" id="PS50178"/>
    </source>
</evidence>
<evidence type="ECO:0000256" key="8">
    <source>
        <dbReference type="PROSITE-ProRule" id="PRU00091"/>
    </source>
</evidence>
<dbReference type="SUPFAM" id="SSF50978">
    <property type="entry name" value="WD40 repeat-like"/>
    <property type="match status" value="1"/>
</dbReference>
<comment type="caution">
    <text evidence="12">The sequence shown here is derived from an EMBL/GenBank/DDBJ whole genome shotgun (WGS) entry which is preliminary data.</text>
</comment>
<keyword evidence="5" id="KW-0967">Endosome</keyword>
<keyword evidence="4" id="KW-0677">Repeat</keyword>
<evidence type="ECO:0000256" key="1">
    <source>
        <dbReference type="ARBA" id="ARBA00004412"/>
    </source>
</evidence>
<dbReference type="SUPFAM" id="SSF57903">
    <property type="entry name" value="FYVE/PHD zinc finger"/>
    <property type="match status" value="1"/>
</dbReference>
<dbReference type="InterPro" id="IPR015943">
    <property type="entry name" value="WD40/YVTN_repeat-like_dom_sf"/>
</dbReference>
<evidence type="ECO:0000313" key="12">
    <source>
        <dbReference type="EMBL" id="TRY67432.1"/>
    </source>
</evidence>
<keyword evidence="3" id="KW-0479">Metal-binding</keyword>
<evidence type="ECO:0000256" key="10">
    <source>
        <dbReference type="SAM" id="MobiDB-lite"/>
    </source>
</evidence>
<dbReference type="PROSITE" id="PS50294">
    <property type="entry name" value="WD_REPEATS_REGION"/>
    <property type="match status" value="2"/>
</dbReference>
<dbReference type="InterPro" id="IPR017455">
    <property type="entry name" value="Znf_FYVE-rel"/>
</dbReference>
<dbReference type="FunFam" id="3.30.40.10:FF:000105">
    <property type="entry name" value="WD repeat and FYVE domain-containing protein 2"/>
    <property type="match status" value="1"/>
</dbReference>
<dbReference type="PROSITE" id="PS50082">
    <property type="entry name" value="WD_REPEATS_2"/>
    <property type="match status" value="3"/>
</dbReference>
<dbReference type="GO" id="GO:0008270">
    <property type="term" value="F:zinc ion binding"/>
    <property type="evidence" value="ECO:0007669"/>
    <property type="project" value="UniProtKB-KW"/>
</dbReference>
<feature type="region of interest" description="Disordered" evidence="10">
    <location>
        <begin position="1"/>
        <end position="24"/>
    </location>
</feature>
<dbReference type="PRINTS" id="PR00320">
    <property type="entry name" value="GPROTEINBRPT"/>
</dbReference>
<dbReference type="InterPro" id="IPR011011">
    <property type="entry name" value="Znf_FYVE_PHD"/>
</dbReference>
<dbReference type="InterPro" id="IPR000306">
    <property type="entry name" value="Znf_FYVE"/>
</dbReference>
<feature type="repeat" description="WD" evidence="9">
    <location>
        <begin position="209"/>
        <end position="242"/>
    </location>
</feature>
<dbReference type="PROSITE" id="PS00678">
    <property type="entry name" value="WD_REPEATS_1"/>
    <property type="match status" value="2"/>
</dbReference>
<dbReference type="Gene3D" id="3.30.40.10">
    <property type="entry name" value="Zinc/RING finger domain, C3HC4 (zinc finger)"/>
    <property type="match status" value="1"/>
</dbReference>
<feature type="domain" description="FYVE-type" evidence="11">
    <location>
        <begin position="295"/>
        <end position="366"/>
    </location>
</feature>
<comment type="subcellular location">
    <subcellularLocation>
        <location evidence="1">Early endosome</location>
    </subcellularLocation>
</comment>
<feature type="repeat" description="WD" evidence="9">
    <location>
        <begin position="252"/>
        <end position="293"/>
    </location>
</feature>
<evidence type="ECO:0000313" key="13">
    <source>
        <dbReference type="Proteomes" id="UP000318571"/>
    </source>
</evidence>
<dbReference type="OMA" id="EIRCLRW"/>
<keyword evidence="6 8" id="KW-0863">Zinc-finger</keyword>
<organism evidence="12 13">
    <name type="scientific">Tigriopus californicus</name>
    <name type="common">Marine copepod</name>
    <dbReference type="NCBI Taxonomy" id="6832"/>
    <lineage>
        <taxon>Eukaryota</taxon>
        <taxon>Metazoa</taxon>
        <taxon>Ecdysozoa</taxon>
        <taxon>Arthropoda</taxon>
        <taxon>Crustacea</taxon>
        <taxon>Multicrustacea</taxon>
        <taxon>Hexanauplia</taxon>
        <taxon>Copepoda</taxon>
        <taxon>Harpacticoida</taxon>
        <taxon>Harpacticidae</taxon>
        <taxon>Tigriopus</taxon>
    </lineage>
</organism>
<gene>
    <name evidence="12" type="ORF">TCAL_05243</name>
</gene>
<dbReference type="Pfam" id="PF00400">
    <property type="entry name" value="WD40"/>
    <property type="match status" value="3"/>
</dbReference>
<dbReference type="InterPro" id="IPR019775">
    <property type="entry name" value="WD40_repeat_CS"/>
</dbReference>
<evidence type="ECO:0000256" key="6">
    <source>
        <dbReference type="ARBA" id="ARBA00022771"/>
    </source>
</evidence>